<evidence type="ECO:0000259" key="5">
    <source>
        <dbReference type="PROSITE" id="PS51078"/>
    </source>
</evidence>
<dbReference type="Gene3D" id="3.30.450.40">
    <property type="match status" value="1"/>
</dbReference>
<feature type="domain" description="IclR-ED" evidence="5">
    <location>
        <begin position="82"/>
        <end position="265"/>
    </location>
</feature>
<name>A0A6J7PLG6_9ZZZZ</name>
<keyword evidence="3" id="KW-0804">Transcription</keyword>
<accession>A0A6J7PLG6</accession>
<dbReference type="PANTHER" id="PTHR30136">
    <property type="entry name" value="HELIX-TURN-HELIX TRANSCRIPTIONAL REGULATOR, ICLR FAMILY"/>
    <property type="match status" value="1"/>
</dbReference>
<dbReference type="InterPro" id="IPR029016">
    <property type="entry name" value="GAF-like_dom_sf"/>
</dbReference>
<dbReference type="GO" id="GO:0003700">
    <property type="term" value="F:DNA-binding transcription factor activity"/>
    <property type="evidence" value="ECO:0007669"/>
    <property type="project" value="TreeGrafter"/>
</dbReference>
<protein>
    <submittedName>
        <fullName evidence="6">Unannotated protein</fullName>
    </submittedName>
</protein>
<dbReference type="InterPro" id="IPR014757">
    <property type="entry name" value="Tscrpt_reg_IclR_C"/>
</dbReference>
<dbReference type="GO" id="GO:0045892">
    <property type="term" value="P:negative regulation of DNA-templated transcription"/>
    <property type="evidence" value="ECO:0007669"/>
    <property type="project" value="TreeGrafter"/>
</dbReference>
<evidence type="ECO:0000256" key="1">
    <source>
        <dbReference type="ARBA" id="ARBA00023015"/>
    </source>
</evidence>
<feature type="domain" description="HTH iclR-type" evidence="4">
    <location>
        <begin position="19"/>
        <end position="81"/>
    </location>
</feature>
<dbReference type="SUPFAM" id="SSF46785">
    <property type="entry name" value="Winged helix' DNA-binding domain"/>
    <property type="match status" value="1"/>
</dbReference>
<dbReference type="InterPro" id="IPR036390">
    <property type="entry name" value="WH_DNA-bd_sf"/>
</dbReference>
<dbReference type="EMBL" id="CAFBOZ010000097">
    <property type="protein sequence ID" value="CAB5003492.1"/>
    <property type="molecule type" value="Genomic_DNA"/>
</dbReference>
<organism evidence="6">
    <name type="scientific">freshwater metagenome</name>
    <dbReference type="NCBI Taxonomy" id="449393"/>
    <lineage>
        <taxon>unclassified sequences</taxon>
        <taxon>metagenomes</taxon>
        <taxon>ecological metagenomes</taxon>
    </lineage>
</organism>
<keyword evidence="1" id="KW-0805">Transcription regulation</keyword>
<dbReference type="Pfam" id="PF09339">
    <property type="entry name" value="HTH_IclR"/>
    <property type="match status" value="1"/>
</dbReference>
<dbReference type="FunFam" id="1.10.10.10:FF:000056">
    <property type="entry name" value="IclR family transcriptional regulator"/>
    <property type="match status" value="1"/>
</dbReference>
<dbReference type="GO" id="GO:0003677">
    <property type="term" value="F:DNA binding"/>
    <property type="evidence" value="ECO:0007669"/>
    <property type="project" value="UniProtKB-KW"/>
</dbReference>
<dbReference type="PROSITE" id="PS51077">
    <property type="entry name" value="HTH_ICLR"/>
    <property type="match status" value="1"/>
</dbReference>
<dbReference type="PROSITE" id="PS51078">
    <property type="entry name" value="ICLR_ED"/>
    <property type="match status" value="1"/>
</dbReference>
<reference evidence="6" key="1">
    <citation type="submission" date="2020-05" db="EMBL/GenBank/DDBJ databases">
        <authorList>
            <person name="Chiriac C."/>
            <person name="Salcher M."/>
            <person name="Ghai R."/>
            <person name="Kavagutti S V."/>
        </authorList>
    </citation>
    <scope>NUCLEOTIDE SEQUENCE</scope>
</reference>
<evidence type="ECO:0000256" key="3">
    <source>
        <dbReference type="ARBA" id="ARBA00023163"/>
    </source>
</evidence>
<evidence type="ECO:0000256" key="2">
    <source>
        <dbReference type="ARBA" id="ARBA00023125"/>
    </source>
</evidence>
<dbReference type="SMART" id="SM00346">
    <property type="entry name" value="HTH_ICLR"/>
    <property type="match status" value="1"/>
</dbReference>
<dbReference type="SUPFAM" id="SSF55781">
    <property type="entry name" value="GAF domain-like"/>
    <property type="match status" value="1"/>
</dbReference>
<dbReference type="InterPro" id="IPR050707">
    <property type="entry name" value="HTH_MetabolicPath_Reg"/>
</dbReference>
<dbReference type="PANTHER" id="PTHR30136:SF35">
    <property type="entry name" value="HTH-TYPE TRANSCRIPTIONAL REGULATOR RV1719"/>
    <property type="match status" value="1"/>
</dbReference>
<evidence type="ECO:0000259" key="4">
    <source>
        <dbReference type="PROSITE" id="PS51077"/>
    </source>
</evidence>
<dbReference type="InterPro" id="IPR005471">
    <property type="entry name" value="Tscrpt_reg_IclR_N"/>
</dbReference>
<sequence>MTRATGSAPLRPRGDTQVLASVANAARLLREFGKGDPEIGVTELSRRLGLGKSTTHRLLHTLAVERLLEQDPETGAYRLGLAMHELGASAQSHLDLHHAASPVLDQLRNITRETVQVAVLDGREVVYVERRESPQTIRLFGRVGHRNSAHCTSTGKVLLAYLPPEELDALLAGWELPKRTPFTVNSTTALRKQLTQVRQQGWAENVNESEVGIASIAAPIRNVFGQVIASLSIAGPVQRLDGASLQRFARPAVEAATAISKRMGWREGASGTGRT</sequence>
<proteinExistence type="predicted"/>
<keyword evidence="2" id="KW-0238">DNA-binding</keyword>
<dbReference type="InterPro" id="IPR036388">
    <property type="entry name" value="WH-like_DNA-bd_sf"/>
</dbReference>
<dbReference type="Gene3D" id="1.10.10.10">
    <property type="entry name" value="Winged helix-like DNA-binding domain superfamily/Winged helix DNA-binding domain"/>
    <property type="match status" value="1"/>
</dbReference>
<dbReference type="AlphaFoldDB" id="A0A6J7PLG6"/>
<gene>
    <name evidence="6" type="ORF">UFOPK3992_00804</name>
</gene>
<evidence type="ECO:0000313" key="6">
    <source>
        <dbReference type="EMBL" id="CAB5003492.1"/>
    </source>
</evidence>
<dbReference type="Pfam" id="PF01614">
    <property type="entry name" value="IclR_C"/>
    <property type="match status" value="1"/>
</dbReference>